<comment type="caution">
    <text evidence="1">The sequence shown here is derived from an EMBL/GenBank/DDBJ whole genome shotgun (WGS) entry which is preliminary data.</text>
</comment>
<evidence type="ECO:0000313" key="1">
    <source>
        <dbReference type="EMBL" id="GAH62185.1"/>
    </source>
</evidence>
<accession>X1HYN4</accession>
<gene>
    <name evidence="1" type="ORF">S03H2_49879</name>
</gene>
<protein>
    <submittedName>
        <fullName evidence="1">Uncharacterized protein</fullName>
    </submittedName>
</protein>
<sequence>LHCVNSGGEHSIGLRKKGSTDDVKTKMEGGHIWAIIGVDENRKFQYFVADIPDQDIYLVGYTATGVVFFDNAYELPGVGTGWTDVDLSAQCPNAIGIICEGTTETPNPYNKIRNKDSTDDFWWSPYYHAWAIIGCNGSQVIEAQQKENCHIYAVGYVTEGAVFKINADVKTLTEIDTWEDIDCSAEAPSSVMLFFIRAGALNAGAHGMRKNGDTEDIYGSDDGGTGIFVPCDSGHIVEGKAHKSSYKSFYLIGYATWAGA</sequence>
<name>X1HYN4_9ZZZZ</name>
<dbReference type="AlphaFoldDB" id="X1HYN4"/>
<reference evidence="1" key="1">
    <citation type="journal article" date="2014" name="Front. Microbiol.">
        <title>High frequency of phylogenetically diverse reductive dehalogenase-homologous genes in deep subseafloor sedimentary metagenomes.</title>
        <authorList>
            <person name="Kawai M."/>
            <person name="Futagami T."/>
            <person name="Toyoda A."/>
            <person name="Takaki Y."/>
            <person name="Nishi S."/>
            <person name="Hori S."/>
            <person name="Arai W."/>
            <person name="Tsubouchi T."/>
            <person name="Morono Y."/>
            <person name="Uchiyama I."/>
            <person name="Ito T."/>
            <person name="Fujiyama A."/>
            <person name="Inagaki F."/>
            <person name="Takami H."/>
        </authorList>
    </citation>
    <scope>NUCLEOTIDE SEQUENCE</scope>
    <source>
        <strain evidence="1">Expedition CK06-06</strain>
    </source>
</reference>
<feature type="non-terminal residue" evidence="1">
    <location>
        <position position="1"/>
    </location>
</feature>
<proteinExistence type="predicted"/>
<organism evidence="1">
    <name type="scientific">marine sediment metagenome</name>
    <dbReference type="NCBI Taxonomy" id="412755"/>
    <lineage>
        <taxon>unclassified sequences</taxon>
        <taxon>metagenomes</taxon>
        <taxon>ecological metagenomes</taxon>
    </lineage>
</organism>
<dbReference type="EMBL" id="BARU01031543">
    <property type="protein sequence ID" value="GAH62185.1"/>
    <property type="molecule type" value="Genomic_DNA"/>
</dbReference>